<name>M1B9R9_SOLTU</name>
<evidence type="ECO:0000313" key="4">
    <source>
        <dbReference type="Proteomes" id="UP000011115"/>
    </source>
</evidence>
<evidence type="ECO:0000313" key="3">
    <source>
        <dbReference type="EnsemblPlants" id="PGSC0003DMT400040338"/>
    </source>
</evidence>
<dbReference type="PANTHER" id="PTHR36784:SF1">
    <property type="entry name" value="HISTONE-LYSINE N-METHYLTRANSFERASE"/>
    <property type="match status" value="1"/>
</dbReference>
<sequence>MQKLTRKWRKSPRESHFDEDDKFSLPTRDENRPIDSQEQEELVRSLENVQTQQSLLWRVHLKFYKFGIICFLACLINLFSCHAGCVLRATLVLCGFSPILSLSTGLLSLGIGIPLLLIQMYFTLYLVNSMQEANKNQELVGQTGRWLGGSRLGEADGIAGVVGKRNSGVMDSFGVVLQERRYHAYFMYEVDAWTIIAAGYYAIQRCFSPSPNRFGDAPTALCRQIEMNLGI</sequence>
<accession>M1B9R9</accession>
<dbReference type="PANTHER" id="PTHR36784">
    <property type="entry name" value="HISTONE-LYSINE N-METHYLTRANSFERASE"/>
    <property type="match status" value="1"/>
</dbReference>
<proteinExistence type="predicted"/>
<reference evidence="3" key="2">
    <citation type="submission" date="2015-06" db="UniProtKB">
        <authorList>
            <consortium name="EnsemblPlants"/>
        </authorList>
    </citation>
    <scope>IDENTIFICATION</scope>
    <source>
        <strain evidence="3">DM1-3 516 R44</strain>
    </source>
</reference>
<keyword evidence="2" id="KW-0472">Membrane</keyword>
<keyword evidence="4" id="KW-1185">Reference proteome</keyword>
<dbReference type="eggNOG" id="ENOG502QVSE">
    <property type="taxonomic scope" value="Eukaryota"/>
</dbReference>
<dbReference type="EnsemblPlants" id="PGSC0003DMT400040338">
    <property type="protein sequence ID" value="PGSC0003DMT400040338"/>
    <property type="gene ID" value="PGSC0003DMG400015618"/>
</dbReference>
<keyword evidence="2" id="KW-1133">Transmembrane helix</keyword>
<evidence type="ECO:0000256" key="1">
    <source>
        <dbReference type="SAM" id="MobiDB-lite"/>
    </source>
</evidence>
<protein>
    <submittedName>
        <fullName evidence="3">Uncharacterized protein</fullName>
    </submittedName>
</protein>
<dbReference type="HOGENOM" id="CLU_1201633_0_0_1"/>
<dbReference type="Proteomes" id="UP000011115">
    <property type="component" value="Unassembled WGS sequence"/>
</dbReference>
<feature type="compositionally biased region" description="Basic residues" evidence="1">
    <location>
        <begin position="1"/>
        <end position="10"/>
    </location>
</feature>
<keyword evidence="2" id="KW-0812">Transmembrane</keyword>
<dbReference type="PaxDb" id="4113-PGSC0003DMT400040338"/>
<dbReference type="AlphaFoldDB" id="M1B9R9"/>
<feature type="transmembrane region" description="Helical" evidence="2">
    <location>
        <begin position="105"/>
        <end position="127"/>
    </location>
</feature>
<organism evidence="3 4">
    <name type="scientific">Solanum tuberosum</name>
    <name type="common">Potato</name>
    <dbReference type="NCBI Taxonomy" id="4113"/>
    <lineage>
        <taxon>Eukaryota</taxon>
        <taxon>Viridiplantae</taxon>
        <taxon>Streptophyta</taxon>
        <taxon>Embryophyta</taxon>
        <taxon>Tracheophyta</taxon>
        <taxon>Spermatophyta</taxon>
        <taxon>Magnoliopsida</taxon>
        <taxon>eudicotyledons</taxon>
        <taxon>Gunneridae</taxon>
        <taxon>Pentapetalae</taxon>
        <taxon>asterids</taxon>
        <taxon>lamiids</taxon>
        <taxon>Solanales</taxon>
        <taxon>Solanaceae</taxon>
        <taxon>Solanoideae</taxon>
        <taxon>Solaneae</taxon>
        <taxon>Solanum</taxon>
    </lineage>
</organism>
<dbReference type="Gramene" id="PGSC0003DMT400040338">
    <property type="protein sequence ID" value="PGSC0003DMT400040338"/>
    <property type="gene ID" value="PGSC0003DMG400015618"/>
</dbReference>
<evidence type="ECO:0000256" key="2">
    <source>
        <dbReference type="SAM" id="Phobius"/>
    </source>
</evidence>
<feature type="transmembrane region" description="Helical" evidence="2">
    <location>
        <begin position="66"/>
        <end position="99"/>
    </location>
</feature>
<feature type="region of interest" description="Disordered" evidence="1">
    <location>
        <begin position="1"/>
        <end position="37"/>
    </location>
</feature>
<reference evidence="4" key="1">
    <citation type="journal article" date="2011" name="Nature">
        <title>Genome sequence and analysis of the tuber crop potato.</title>
        <authorList>
            <consortium name="The Potato Genome Sequencing Consortium"/>
        </authorList>
    </citation>
    <scope>NUCLEOTIDE SEQUENCE [LARGE SCALE GENOMIC DNA]</scope>
    <source>
        <strain evidence="4">cv. DM1-3 516 R44</strain>
    </source>
</reference>
<dbReference type="InParanoid" id="M1B9R9"/>